<organism evidence="2 3">
    <name type="scientific">Colocasia esculenta</name>
    <name type="common">Wild taro</name>
    <name type="synonym">Arum esculentum</name>
    <dbReference type="NCBI Taxonomy" id="4460"/>
    <lineage>
        <taxon>Eukaryota</taxon>
        <taxon>Viridiplantae</taxon>
        <taxon>Streptophyta</taxon>
        <taxon>Embryophyta</taxon>
        <taxon>Tracheophyta</taxon>
        <taxon>Spermatophyta</taxon>
        <taxon>Magnoliopsida</taxon>
        <taxon>Liliopsida</taxon>
        <taxon>Araceae</taxon>
        <taxon>Aroideae</taxon>
        <taxon>Colocasieae</taxon>
        <taxon>Colocasia</taxon>
    </lineage>
</organism>
<accession>A0A843XNP2</accession>
<sequence>IQSHEVALAKLNCLPSNQARWRTGCKYGSRRSTSSRTQRFTLRTEASPSSSYYDSFHQRFTLRYGAPPSPSYHSSFHQRFTLHSRASPSSYYDSFQQRSVAKVEPVAAKVEPVAPVRQVPCHPSREHGLMKTSANKEEEDEQERQKEEDSEKLVKDKYAALGSFYSCEEWFTGEGPV</sequence>
<evidence type="ECO:0000313" key="2">
    <source>
        <dbReference type="EMBL" id="MQM20946.1"/>
    </source>
</evidence>
<dbReference type="EMBL" id="NMUH01010403">
    <property type="protein sequence ID" value="MQM20946.1"/>
    <property type="molecule type" value="Genomic_DNA"/>
</dbReference>
<gene>
    <name evidence="2" type="ORF">Taro_053976</name>
</gene>
<protein>
    <submittedName>
        <fullName evidence="2">Uncharacterized protein</fullName>
    </submittedName>
</protein>
<feature type="region of interest" description="Disordered" evidence="1">
    <location>
        <begin position="117"/>
        <end position="153"/>
    </location>
</feature>
<keyword evidence="3" id="KW-1185">Reference proteome</keyword>
<comment type="caution">
    <text evidence="2">The sequence shown here is derived from an EMBL/GenBank/DDBJ whole genome shotgun (WGS) entry which is preliminary data.</text>
</comment>
<evidence type="ECO:0000256" key="1">
    <source>
        <dbReference type="SAM" id="MobiDB-lite"/>
    </source>
</evidence>
<dbReference type="AlphaFoldDB" id="A0A843XNP2"/>
<feature type="compositionally biased region" description="Basic and acidic residues" evidence="1">
    <location>
        <begin position="143"/>
        <end position="153"/>
    </location>
</feature>
<dbReference type="Proteomes" id="UP000652761">
    <property type="component" value="Unassembled WGS sequence"/>
</dbReference>
<evidence type="ECO:0000313" key="3">
    <source>
        <dbReference type="Proteomes" id="UP000652761"/>
    </source>
</evidence>
<proteinExistence type="predicted"/>
<reference evidence="2" key="1">
    <citation type="submission" date="2017-07" db="EMBL/GenBank/DDBJ databases">
        <title>Taro Niue Genome Assembly and Annotation.</title>
        <authorList>
            <person name="Atibalentja N."/>
            <person name="Keating K."/>
            <person name="Fields C.J."/>
        </authorList>
    </citation>
    <scope>NUCLEOTIDE SEQUENCE</scope>
    <source>
        <strain evidence="2">Niue_2</strain>
        <tissue evidence="2">Leaf</tissue>
    </source>
</reference>
<name>A0A843XNP2_COLES</name>
<feature type="non-terminal residue" evidence="2">
    <location>
        <position position="1"/>
    </location>
</feature>